<organism evidence="1 2">
    <name type="scientific">Ilyodon furcidens</name>
    <name type="common">goldbreast splitfin</name>
    <dbReference type="NCBI Taxonomy" id="33524"/>
    <lineage>
        <taxon>Eukaryota</taxon>
        <taxon>Metazoa</taxon>
        <taxon>Chordata</taxon>
        <taxon>Craniata</taxon>
        <taxon>Vertebrata</taxon>
        <taxon>Euteleostomi</taxon>
        <taxon>Actinopterygii</taxon>
        <taxon>Neopterygii</taxon>
        <taxon>Teleostei</taxon>
        <taxon>Neoteleostei</taxon>
        <taxon>Acanthomorphata</taxon>
        <taxon>Ovalentaria</taxon>
        <taxon>Atherinomorphae</taxon>
        <taxon>Cyprinodontiformes</taxon>
        <taxon>Goodeidae</taxon>
        <taxon>Ilyodon</taxon>
    </lineage>
</organism>
<proteinExistence type="predicted"/>
<keyword evidence="2" id="KW-1185">Reference proteome</keyword>
<evidence type="ECO:0000313" key="2">
    <source>
        <dbReference type="Proteomes" id="UP001482620"/>
    </source>
</evidence>
<reference evidence="1 2" key="1">
    <citation type="submission" date="2021-06" db="EMBL/GenBank/DDBJ databases">
        <authorList>
            <person name="Palmer J.M."/>
        </authorList>
    </citation>
    <scope>NUCLEOTIDE SEQUENCE [LARGE SCALE GENOMIC DNA]</scope>
    <source>
        <strain evidence="2">if_2019</strain>
        <tissue evidence="1">Muscle</tissue>
    </source>
</reference>
<comment type="caution">
    <text evidence="1">The sequence shown here is derived from an EMBL/GenBank/DDBJ whole genome shotgun (WGS) entry which is preliminary data.</text>
</comment>
<accession>A0ABV0SU01</accession>
<name>A0ABV0SU01_9TELE</name>
<dbReference type="Proteomes" id="UP001482620">
    <property type="component" value="Unassembled WGS sequence"/>
</dbReference>
<sequence length="66" mass="7429">MTTFPILALNRKGRSKCNATFSRSFTIAHVGFGEKYVVQLRCIKEIFGLQDKPPLSSKARPESKMP</sequence>
<protein>
    <submittedName>
        <fullName evidence="1">Uncharacterized protein</fullName>
    </submittedName>
</protein>
<dbReference type="EMBL" id="JAHRIQ010011782">
    <property type="protein sequence ID" value="MEQ2224087.1"/>
    <property type="molecule type" value="Genomic_DNA"/>
</dbReference>
<gene>
    <name evidence="1" type="ORF">ILYODFUR_003739</name>
</gene>
<evidence type="ECO:0000313" key="1">
    <source>
        <dbReference type="EMBL" id="MEQ2224087.1"/>
    </source>
</evidence>